<dbReference type="CDD" id="cd07093">
    <property type="entry name" value="ALDH_F8_HMSADH"/>
    <property type="match status" value="1"/>
</dbReference>
<dbReference type="PANTHER" id="PTHR43720">
    <property type="entry name" value="2-AMINOMUCONIC SEMIALDEHYDE DEHYDROGENASE"/>
    <property type="match status" value="1"/>
</dbReference>
<dbReference type="SUPFAM" id="SSF53720">
    <property type="entry name" value="ALDH-like"/>
    <property type="match status" value="1"/>
</dbReference>
<dbReference type="Proteomes" id="UP001549184">
    <property type="component" value="Unassembled WGS sequence"/>
</dbReference>
<evidence type="ECO:0000256" key="1">
    <source>
        <dbReference type="ARBA" id="ARBA00009986"/>
    </source>
</evidence>
<dbReference type="InterPro" id="IPR015590">
    <property type="entry name" value="Aldehyde_DH_dom"/>
</dbReference>
<protein>
    <submittedName>
        <fullName evidence="7">Aminomuconate-semialdehyde/2-hydroxymuconate-6-semialdehyde dehydrogenase</fullName>
        <ecNumber evidence="7">1.2.1.32</ecNumber>
        <ecNumber evidence="7">1.2.1.85</ecNumber>
    </submittedName>
</protein>
<evidence type="ECO:0000259" key="6">
    <source>
        <dbReference type="Pfam" id="PF00171"/>
    </source>
</evidence>
<proteinExistence type="inferred from homology"/>
<gene>
    <name evidence="7" type="ORF">ABIC75_004192</name>
</gene>
<dbReference type="PROSITE" id="PS00687">
    <property type="entry name" value="ALDEHYDE_DEHYDR_GLU"/>
    <property type="match status" value="1"/>
</dbReference>
<keyword evidence="8" id="KW-1185">Reference proteome</keyword>
<evidence type="ECO:0000313" key="8">
    <source>
        <dbReference type="Proteomes" id="UP001549184"/>
    </source>
</evidence>
<keyword evidence="2 5" id="KW-0560">Oxidoreductase</keyword>
<comment type="caution">
    <text evidence="7">The sequence shown here is derived from an EMBL/GenBank/DDBJ whole genome shotgun (WGS) entry which is preliminary data.</text>
</comment>
<feature type="active site" evidence="4">
    <location>
        <position position="275"/>
    </location>
</feature>
<sequence length="508" mass="54281">MSRGVTPRIRPRPVQLQAPGLKLAQMPTLRLANLIDGRLQAPRLDRWLDVFEPATGQVFAHCPDSTSDDVADAVAAARRAAAGWAATPAEQRANLLHRLANLVEARMDEFVALESRDSGKPLSQARNLDIPRAVSNLRFFAAAIMGWSSESHAMETGAINYTLRQPLGVVGCISPWNLPLYLFTWKIAPALAAGNTVVAKPSEITPCTAALLGELSIEAGFPAGVFNIVQGRGPTVGQAIVEHAAVKAVSFTGSTRTGAQIAAVAAPQFKKVSLELGGKNPAVVFEDADLSDANLDTIVRSGFANQGEICLCGSRLLVQRSIYESFRERYLARVKALRVGDPNDSGSDLGALVSREHFDKVMGCIATARDEGGSILCGGEPVNVGGRCADGWFVAPTIIEGLGSDATTNQQEIFGPVVSLIPFEDEAEALAIANGTGYGLAASVWTRDLSRAHRFGAQLDFGIVWTNCWLLRDLRTPFGGTKQSGLGREGGAEALRFFTEPKNICIRY</sequence>
<evidence type="ECO:0000256" key="4">
    <source>
        <dbReference type="PROSITE-ProRule" id="PRU10007"/>
    </source>
</evidence>
<dbReference type="Gene3D" id="3.40.605.10">
    <property type="entry name" value="Aldehyde Dehydrogenase, Chain A, domain 1"/>
    <property type="match status" value="1"/>
</dbReference>
<feature type="domain" description="Aldehyde dehydrogenase" evidence="6">
    <location>
        <begin position="48"/>
        <end position="504"/>
    </location>
</feature>
<evidence type="ECO:0000256" key="2">
    <source>
        <dbReference type="ARBA" id="ARBA00023002"/>
    </source>
</evidence>
<dbReference type="EC" id="1.2.1.32" evidence="7"/>
<dbReference type="PANTHER" id="PTHR43720:SF2">
    <property type="entry name" value="2-AMINOMUCONIC SEMIALDEHYDE DEHYDROGENASE"/>
    <property type="match status" value="1"/>
</dbReference>
<dbReference type="InterPro" id="IPR016162">
    <property type="entry name" value="Ald_DH_N"/>
</dbReference>
<dbReference type="InterPro" id="IPR029510">
    <property type="entry name" value="Ald_DH_CS_GLU"/>
</dbReference>
<accession>A0ABV2K050</accession>
<dbReference type="InterPro" id="IPR016163">
    <property type="entry name" value="Ald_DH_C"/>
</dbReference>
<dbReference type="InterPro" id="IPR016160">
    <property type="entry name" value="Ald_DH_CS_CYS"/>
</dbReference>
<dbReference type="EMBL" id="JBEPMU010000007">
    <property type="protein sequence ID" value="MET3654444.1"/>
    <property type="molecule type" value="Genomic_DNA"/>
</dbReference>
<dbReference type="Gene3D" id="3.40.309.10">
    <property type="entry name" value="Aldehyde Dehydrogenase, Chain A, domain 2"/>
    <property type="match status" value="1"/>
</dbReference>
<name>A0ABV2K050_9GAMM</name>
<evidence type="ECO:0000313" key="7">
    <source>
        <dbReference type="EMBL" id="MET3654444.1"/>
    </source>
</evidence>
<organism evidence="7 8">
    <name type="scientific">Dyella japonica</name>
    <dbReference type="NCBI Taxonomy" id="231455"/>
    <lineage>
        <taxon>Bacteria</taxon>
        <taxon>Pseudomonadati</taxon>
        <taxon>Pseudomonadota</taxon>
        <taxon>Gammaproteobacteria</taxon>
        <taxon>Lysobacterales</taxon>
        <taxon>Rhodanobacteraceae</taxon>
        <taxon>Dyella</taxon>
    </lineage>
</organism>
<evidence type="ECO:0000256" key="3">
    <source>
        <dbReference type="ARBA" id="ARBA00023027"/>
    </source>
</evidence>
<dbReference type="GO" id="GO:0047102">
    <property type="term" value="F:aminomuconate-semialdehyde dehydrogenase activity"/>
    <property type="evidence" value="ECO:0007669"/>
    <property type="project" value="UniProtKB-EC"/>
</dbReference>
<evidence type="ECO:0000256" key="5">
    <source>
        <dbReference type="RuleBase" id="RU003345"/>
    </source>
</evidence>
<dbReference type="EC" id="1.2.1.85" evidence="7"/>
<dbReference type="Pfam" id="PF00171">
    <property type="entry name" value="Aldedh"/>
    <property type="match status" value="1"/>
</dbReference>
<reference evidence="7 8" key="1">
    <citation type="submission" date="2024-06" db="EMBL/GenBank/DDBJ databases">
        <title>Sorghum-associated microbial communities from plants grown in Nebraska, USA.</title>
        <authorList>
            <person name="Schachtman D."/>
        </authorList>
    </citation>
    <scope>NUCLEOTIDE SEQUENCE [LARGE SCALE GENOMIC DNA]</scope>
    <source>
        <strain evidence="7 8">1073</strain>
    </source>
</reference>
<comment type="similarity">
    <text evidence="1 5">Belongs to the aldehyde dehydrogenase family.</text>
</comment>
<dbReference type="InterPro" id="IPR016161">
    <property type="entry name" value="Ald_DH/histidinol_DH"/>
</dbReference>
<dbReference type="PROSITE" id="PS00070">
    <property type="entry name" value="ALDEHYDE_DEHYDR_CYS"/>
    <property type="match status" value="1"/>
</dbReference>
<keyword evidence="3" id="KW-0520">NAD</keyword>